<evidence type="ECO:0000256" key="1">
    <source>
        <dbReference type="ARBA" id="ARBA00006430"/>
    </source>
</evidence>
<evidence type="ECO:0000256" key="7">
    <source>
        <dbReference type="ARBA" id="ARBA00022989"/>
    </source>
</evidence>
<feature type="transmembrane region" description="Helical" evidence="9">
    <location>
        <begin position="74"/>
        <end position="95"/>
    </location>
</feature>
<keyword evidence="4" id="KW-0762">Sugar transport</keyword>
<dbReference type="GO" id="GO:0015649">
    <property type="term" value="F:2-keto-3-deoxygluconate:proton symporter activity"/>
    <property type="evidence" value="ECO:0007669"/>
    <property type="project" value="InterPro"/>
</dbReference>
<evidence type="ECO:0000313" key="10">
    <source>
        <dbReference type="EMBL" id="GEN87791.1"/>
    </source>
</evidence>
<reference evidence="10 11" key="1">
    <citation type="submission" date="2019-07" db="EMBL/GenBank/DDBJ databases">
        <title>Whole genome shotgun sequence of Oceanobacillus sojae NBRC 105379.</title>
        <authorList>
            <person name="Hosoyama A."/>
            <person name="Uohara A."/>
            <person name="Ohji S."/>
            <person name="Ichikawa N."/>
        </authorList>
    </citation>
    <scope>NUCLEOTIDE SEQUENCE [LARGE SCALE GENOMIC DNA]</scope>
    <source>
        <strain evidence="10 11">NBRC 105379</strain>
    </source>
</reference>
<feature type="transmembrane region" description="Helical" evidence="9">
    <location>
        <begin position="12"/>
        <end position="29"/>
    </location>
</feature>
<keyword evidence="5 9" id="KW-0812">Transmembrane</keyword>
<evidence type="ECO:0000256" key="6">
    <source>
        <dbReference type="ARBA" id="ARBA00022847"/>
    </source>
</evidence>
<keyword evidence="11" id="KW-1185">Reference proteome</keyword>
<keyword evidence="7 9" id="KW-1133">Transmembrane helix</keyword>
<protein>
    <submittedName>
        <fullName evidence="10">2-keto-3-deoxygluconate permease</fullName>
    </submittedName>
</protein>
<feature type="transmembrane region" description="Helical" evidence="9">
    <location>
        <begin position="261"/>
        <end position="283"/>
    </location>
</feature>
<dbReference type="EMBL" id="BJYM01000010">
    <property type="protein sequence ID" value="GEN87791.1"/>
    <property type="molecule type" value="Genomic_DNA"/>
</dbReference>
<feature type="transmembrane region" description="Helical" evidence="9">
    <location>
        <begin position="202"/>
        <end position="221"/>
    </location>
</feature>
<keyword evidence="6" id="KW-0769">Symport</keyword>
<feature type="transmembrane region" description="Helical" evidence="9">
    <location>
        <begin position="169"/>
        <end position="190"/>
    </location>
</feature>
<evidence type="ECO:0000256" key="8">
    <source>
        <dbReference type="ARBA" id="ARBA00023136"/>
    </source>
</evidence>
<comment type="caution">
    <text evidence="10">The sequence shown here is derived from an EMBL/GenBank/DDBJ whole genome shotgun (WGS) entry which is preliminary data.</text>
</comment>
<evidence type="ECO:0000256" key="4">
    <source>
        <dbReference type="ARBA" id="ARBA00022597"/>
    </source>
</evidence>
<feature type="transmembrane region" description="Helical" evidence="9">
    <location>
        <begin position="137"/>
        <end position="163"/>
    </location>
</feature>
<dbReference type="AlphaFoldDB" id="A0A511ZK06"/>
<keyword evidence="2" id="KW-0813">Transport</keyword>
<dbReference type="RefSeq" id="WP_147210750.1">
    <property type="nucleotide sequence ID" value="NZ_BJYM01000010.1"/>
</dbReference>
<evidence type="ECO:0000256" key="5">
    <source>
        <dbReference type="ARBA" id="ARBA00022692"/>
    </source>
</evidence>
<proteinExistence type="inferred from homology"/>
<feature type="transmembrane region" description="Helical" evidence="9">
    <location>
        <begin position="41"/>
        <end position="62"/>
    </location>
</feature>
<feature type="transmembrane region" description="Helical" evidence="9">
    <location>
        <begin position="101"/>
        <end position="125"/>
    </location>
</feature>
<evidence type="ECO:0000256" key="9">
    <source>
        <dbReference type="SAM" id="Phobius"/>
    </source>
</evidence>
<dbReference type="OrthoDB" id="2833at2"/>
<name>A0A511ZK06_9BACI</name>
<accession>A0A511ZK06</accession>
<comment type="similarity">
    <text evidence="1">Belongs to the KdgT transporter family.</text>
</comment>
<evidence type="ECO:0000256" key="3">
    <source>
        <dbReference type="ARBA" id="ARBA00022475"/>
    </source>
</evidence>
<dbReference type="InterPro" id="IPR004684">
    <property type="entry name" value="2keto-3dGluconate_permease"/>
</dbReference>
<organism evidence="10 11">
    <name type="scientific">Oceanobacillus sojae</name>
    <dbReference type="NCBI Taxonomy" id="582851"/>
    <lineage>
        <taxon>Bacteria</taxon>
        <taxon>Bacillati</taxon>
        <taxon>Bacillota</taxon>
        <taxon>Bacilli</taxon>
        <taxon>Bacillales</taxon>
        <taxon>Bacillaceae</taxon>
        <taxon>Oceanobacillus</taxon>
    </lineage>
</organism>
<sequence length="335" mass="34969">MEIKRFLERIPGGMMVVPLLLGAIVNTVAPNALRIDGFTQALFVDAVPVLAALYLVCAGAQLNLRSFGTSVAKGVTLLTVKWFVAVIFTLLAIWFGGESGLWLGLAPLAIMAAMSNSNGAMYMAVASQYGKQDDKAAYSILVLNDGPLLTMLAFTILGFMGFVEGMFSIMPFISVLIPLLVGVVLGNLDGKMRDFFVSGSDMIIPFLAFALGMGIDLTAILEGGLSGVLLGVFTLIFTGGAAFFVFKLFKWNPIVGAAEGTTAGNAVMVPAVIAAANPAFASVEAVSTVQVAASAVTTAILLPIALSLLVKLTGAQKNTLTENVTSNDITSEKVN</sequence>
<gene>
    <name evidence="10" type="primary">kdgT1_1</name>
    <name evidence="10" type="ORF">OSO01_25300</name>
</gene>
<keyword evidence="3" id="KW-1003">Cell membrane</keyword>
<evidence type="ECO:0000256" key="2">
    <source>
        <dbReference type="ARBA" id="ARBA00022448"/>
    </source>
</evidence>
<feature type="transmembrane region" description="Helical" evidence="9">
    <location>
        <begin position="289"/>
        <end position="310"/>
    </location>
</feature>
<dbReference type="Pfam" id="PF03812">
    <property type="entry name" value="KdgT"/>
    <property type="match status" value="1"/>
</dbReference>
<keyword evidence="8 9" id="KW-0472">Membrane</keyword>
<evidence type="ECO:0000313" key="11">
    <source>
        <dbReference type="Proteomes" id="UP000321558"/>
    </source>
</evidence>
<dbReference type="GO" id="GO:0016020">
    <property type="term" value="C:membrane"/>
    <property type="evidence" value="ECO:0007669"/>
    <property type="project" value="InterPro"/>
</dbReference>
<dbReference type="Proteomes" id="UP000321558">
    <property type="component" value="Unassembled WGS sequence"/>
</dbReference>
<feature type="transmembrane region" description="Helical" evidence="9">
    <location>
        <begin position="227"/>
        <end position="249"/>
    </location>
</feature>